<dbReference type="PANTHER" id="PTHR30546">
    <property type="entry name" value="FLAVODOXIN-RELATED PROTEIN WRBA-RELATED"/>
    <property type="match status" value="1"/>
</dbReference>
<dbReference type="InterPro" id="IPR005025">
    <property type="entry name" value="FMN_Rdtase-like_dom"/>
</dbReference>
<evidence type="ECO:0000313" key="7">
    <source>
        <dbReference type="Proteomes" id="UP000663852"/>
    </source>
</evidence>
<evidence type="ECO:0000259" key="3">
    <source>
        <dbReference type="PROSITE" id="PS50902"/>
    </source>
</evidence>
<dbReference type="Gene3D" id="3.40.50.360">
    <property type="match status" value="1"/>
</dbReference>
<dbReference type="NCBIfam" id="TIGR01755">
    <property type="entry name" value="flav_wrbA"/>
    <property type="match status" value="1"/>
</dbReference>
<proteinExistence type="inferred from homology"/>
<evidence type="ECO:0000313" key="6">
    <source>
        <dbReference type="Proteomes" id="UP000663828"/>
    </source>
</evidence>
<protein>
    <recommendedName>
        <fullName evidence="3">Flavodoxin-like domain-containing protein</fullName>
    </recommendedName>
</protein>
<keyword evidence="6" id="KW-1185">Reference proteome</keyword>
<dbReference type="AlphaFoldDB" id="A0A815MIW2"/>
<sequence length="254" mass="27413">MSSYQSQPGCRDEQQRQQQQQAASLSYTQNAAAASHHPSISSEAASSGHHRSSKKRPVVFVVYYSMYGHIERMAKEVVAGVEASGCECRLFQIAETLPSEVLSKMHAKEKNSQVPIISVDQLPEADGILFGIPTRFGSAPTQVRALFDQCGRHWMSDALFGKPVGIFFSTGSLGGGQETTALTCVTFFSHLGMIFVPLGYKDKSLQNIDEVHGGSAYGAGTLAGDGSRQPSALELKVAQTQGRQFGKVVKKLAR</sequence>
<evidence type="ECO:0000313" key="4">
    <source>
        <dbReference type="EMBL" id="CAF1138577.1"/>
    </source>
</evidence>
<dbReference type="FunFam" id="3.40.50.360:FF:000001">
    <property type="entry name" value="NAD(P)H dehydrogenase (Quinone) FQR1-like"/>
    <property type="match status" value="1"/>
</dbReference>
<dbReference type="SUPFAM" id="SSF52218">
    <property type="entry name" value="Flavoproteins"/>
    <property type="match status" value="1"/>
</dbReference>
<organism evidence="5 7">
    <name type="scientific">Adineta ricciae</name>
    <name type="common">Rotifer</name>
    <dbReference type="NCBI Taxonomy" id="249248"/>
    <lineage>
        <taxon>Eukaryota</taxon>
        <taxon>Metazoa</taxon>
        <taxon>Spiralia</taxon>
        <taxon>Gnathifera</taxon>
        <taxon>Rotifera</taxon>
        <taxon>Eurotatoria</taxon>
        <taxon>Bdelloidea</taxon>
        <taxon>Adinetida</taxon>
        <taxon>Adinetidae</taxon>
        <taxon>Adineta</taxon>
    </lineage>
</organism>
<dbReference type="Proteomes" id="UP000663828">
    <property type="component" value="Unassembled WGS sequence"/>
</dbReference>
<accession>A0A815MIW2</accession>
<dbReference type="NCBIfam" id="NF002999">
    <property type="entry name" value="PRK03767.1"/>
    <property type="match status" value="1"/>
</dbReference>
<comment type="similarity">
    <text evidence="1">Belongs to the WrbA family.</text>
</comment>
<dbReference type="Proteomes" id="UP000663852">
    <property type="component" value="Unassembled WGS sequence"/>
</dbReference>
<evidence type="ECO:0000256" key="2">
    <source>
        <dbReference type="SAM" id="MobiDB-lite"/>
    </source>
</evidence>
<comment type="caution">
    <text evidence="5">The sequence shown here is derived from an EMBL/GenBank/DDBJ whole genome shotgun (WGS) entry which is preliminary data.</text>
</comment>
<dbReference type="InterPro" id="IPR010089">
    <property type="entry name" value="Flavoprotein_WrbA-like"/>
</dbReference>
<dbReference type="GO" id="GO:0003955">
    <property type="term" value="F:NAD(P)H dehydrogenase (quinone) activity"/>
    <property type="evidence" value="ECO:0007669"/>
    <property type="project" value="InterPro"/>
</dbReference>
<dbReference type="EMBL" id="CAJNOR010001412">
    <property type="protein sequence ID" value="CAF1138577.1"/>
    <property type="molecule type" value="Genomic_DNA"/>
</dbReference>
<evidence type="ECO:0000256" key="1">
    <source>
        <dbReference type="ARBA" id="ARBA00006961"/>
    </source>
</evidence>
<feature type="region of interest" description="Disordered" evidence="2">
    <location>
        <begin position="1"/>
        <end position="51"/>
    </location>
</feature>
<dbReference type="GO" id="GO:0010181">
    <property type="term" value="F:FMN binding"/>
    <property type="evidence" value="ECO:0007669"/>
    <property type="project" value="InterPro"/>
</dbReference>
<dbReference type="InterPro" id="IPR029039">
    <property type="entry name" value="Flavoprotein-like_sf"/>
</dbReference>
<dbReference type="OrthoDB" id="504689at2759"/>
<feature type="domain" description="Flavodoxin-like" evidence="3">
    <location>
        <begin position="59"/>
        <end position="245"/>
    </location>
</feature>
<dbReference type="GO" id="GO:0016020">
    <property type="term" value="C:membrane"/>
    <property type="evidence" value="ECO:0007669"/>
    <property type="project" value="TreeGrafter"/>
</dbReference>
<feature type="compositionally biased region" description="Low complexity" evidence="2">
    <location>
        <begin position="31"/>
        <end position="47"/>
    </location>
</feature>
<gene>
    <name evidence="5" type="ORF">EDS130_LOCUS37407</name>
    <name evidence="4" type="ORF">XAT740_LOCUS20291</name>
</gene>
<dbReference type="InterPro" id="IPR008254">
    <property type="entry name" value="Flavodoxin/NO_synth"/>
</dbReference>
<dbReference type="Pfam" id="PF03358">
    <property type="entry name" value="FMN_red"/>
    <property type="match status" value="1"/>
</dbReference>
<evidence type="ECO:0000313" key="5">
    <source>
        <dbReference type="EMBL" id="CAF1420116.1"/>
    </source>
</evidence>
<reference evidence="5" key="1">
    <citation type="submission" date="2021-02" db="EMBL/GenBank/DDBJ databases">
        <authorList>
            <person name="Nowell W R."/>
        </authorList>
    </citation>
    <scope>NUCLEOTIDE SEQUENCE</scope>
</reference>
<dbReference type="PROSITE" id="PS50902">
    <property type="entry name" value="FLAVODOXIN_LIKE"/>
    <property type="match status" value="1"/>
</dbReference>
<dbReference type="EMBL" id="CAJNOJ010000368">
    <property type="protein sequence ID" value="CAF1420116.1"/>
    <property type="molecule type" value="Genomic_DNA"/>
</dbReference>
<dbReference type="PANTHER" id="PTHR30546:SF23">
    <property type="entry name" value="FLAVOPROTEIN-LIKE PROTEIN YCP4-RELATED"/>
    <property type="match status" value="1"/>
</dbReference>
<name>A0A815MIW2_ADIRI</name>